<feature type="active site" description="Proton acceptor" evidence="10">
    <location>
        <position position="323"/>
    </location>
</feature>
<dbReference type="RefSeq" id="WP_126353117.1">
    <property type="nucleotide sequence ID" value="NZ_CP086382.1"/>
</dbReference>
<evidence type="ECO:0000256" key="7">
    <source>
        <dbReference type="ARBA" id="ARBA00022679"/>
    </source>
</evidence>
<accession>A0A3S0KEW6</accession>
<dbReference type="NCBIfam" id="TIGR03160">
    <property type="entry name" value="cobT_DBIPRT"/>
    <property type="match status" value="1"/>
</dbReference>
<dbReference type="CDD" id="cd02439">
    <property type="entry name" value="DMB-PRT_CobT"/>
    <property type="match status" value="1"/>
</dbReference>
<proteinExistence type="inferred from homology"/>
<evidence type="ECO:0000256" key="5">
    <source>
        <dbReference type="ARBA" id="ARBA00022573"/>
    </source>
</evidence>
<keyword evidence="12" id="KW-1185">Reference proteome</keyword>
<evidence type="ECO:0000256" key="6">
    <source>
        <dbReference type="ARBA" id="ARBA00022676"/>
    </source>
</evidence>
<name>A0A3S0KEW6_9DEIO</name>
<dbReference type="EMBL" id="RXPE01000035">
    <property type="protein sequence ID" value="RTR25209.1"/>
    <property type="molecule type" value="Genomic_DNA"/>
</dbReference>
<comment type="similarity">
    <text evidence="2 10">Belongs to the CobT family.</text>
</comment>
<evidence type="ECO:0000256" key="10">
    <source>
        <dbReference type="HAMAP-Rule" id="MF_00230"/>
    </source>
</evidence>
<dbReference type="AlphaFoldDB" id="A0A3S0KEW6"/>
<comment type="pathway">
    <text evidence="1 10">Nucleoside biosynthesis; alpha-ribazole biosynthesis; alpha-ribazole from 5,6-dimethylbenzimidazole: step 1/2.</text>
</comment>
<comment type="caution">
    <text evidence="11">The sequence shown here is derived from an EMBL/GenBank/DDBJ whole genome shotgun (WGS) entry which is preliminary data.</text>
</comment>
<dbReference type="InterPro" id="IPR023195">
    <property type="entry name" value="Nict_dMeBzImd_PRibTrfase_N"/>
</dbReference>
<dbReference type="SUPFAM" id="SSF52733">
    <property type="entry name" value="Nicotinate mononucleotide:5,6-dimethylbenzimidazole phosphoribosyltransferase (CobT)"/>
    <property type="match status" value="1"/>
</dbReference>
<dbReference type="HAMAP" id="MF_00230">
    <property type="entry name" value="CobT"/>
    <property type="match status" value="1"/>
</dbReference>
<dbReference type="InterPro" id="IPR003200">
    <property type="entry name" value="Nict_dMeBzImd_PRibTrfase"/>
</dbReference>
<dbReference type="Proteomes" id="UP000277766">
    <property type="component" value="Unassembled WGS sequence"/>
</dbReference>
<evidence type="ECO:0000256" key="2">
    <source>
        <dbReference type="ARBA" id="ARBA00007110"/>
    </source>
</evidence>
<keyword evidence="5 10" id="KW-0169">Cobalamin biosynthesis</keyword>
<dbReference type="InterPro" id="IPR036087">
    <property type="entry name" value="Nict_dMeBzImd_PRibTrfase_sf"/>
</dbReference>
<dbReference type="PANTHER" id="PTHR43463:SF1">
    <property type="entry name" value="NICOTINATE-NUCLEOTIDE--DIMETHYLBENZIMIDAZOLE PHOSPHORIBOSYLTRANSFERASE"/>
    <property type="match status" value="1"/>
</dbReference>
<protein>
    <recommendedName>
        <fullName evidence="4 10">Nicotinate-nucleotide--dimethylbenzimidazole phosphoribosyltransferase</fullName>
        <shortName evidence="10">NN:DBI PRT</shortName>
        <ecNumber evidence="3 10">2.4.2.21</ecNumber>
    </recommendedName>
    <alternativeName>
        <fullName evidence="8 10">N(1)-alpha-phosphoribosyltransferase</fullName>
    </alternativeName>
</protein>
<organism evidence="11 12">
    <name type="scientific">Deinococcus radiophilus</name>
    <dbReference type="NCBI Taxonomy" id="32062"/>
    <lineage>
        <taxon>Bacteria</taxon>
        <taxon>Thermotogati</taxon>
        <taxon>Deinococcota</taxon>
        <taxon>Deinococci</taxon>
        <taxon>Deinococcales</taxon>
        <taxon>Deinococcaceae</taxon>
        <taxon>Deinococcus</taxon>
    </lineage>
</organism>
<dbReference type="Gene3D" id="3.40.50.10210">
    <property type="match status" value="1"/>
</dbReference>
<evidence type="ECO:0000256" key="3">
    <source>
        <dbReference type="ARBA" id="ARBA00011991"/>
    </source>
</evidence>
<keyword evidence="6 10" id="KW-0328">Glycosyltransferase</keyword>
<evidence type="ECO:0000313" key="11">
    <source>
        <dbReference type="EMBL" id="RTR25209.1"/>
    </source>
</evidence>
<dbReference type="PANTHER" id="PTHR43463">
    <property type="entry name" value="NICOTINATE-NUCLEOTIDE--DIMETHYLBENZIMIDAZOLE PHOSPHORIBOSYLTRANSFERASE"/>
    <property type="match status" value="1"/>
</dbReference>
<dbReference type="InterPro" id="IPR017846">
    <property type="entry name" value="Nict_dMeBzImd_PRibTrfase_bact"/>
</dbReference>
<reference evidence="11 12" key="1">
    <citation type="submission" date="2018-12" db="EMBL/GenBank/DDBJ databases">
        <title>Deinococcus radiophilus ATCC 27603 genome sequencing and assembly.</title>
        <authorList>
            <person name="Maclea K.S."/>
            <person name="Maynard C.R."/>
        </authorList>
    </citation>
    <scope>NUCLEOTIDE SEQUENCE [LARGE SCALE GENOMIC DNA]</scope>
    <source>
        <strain evidence="11 12">ATCC 27603</strain>
    </source>
</reference>
<dbReference type="Gene3D" id="1.10.1610.10">
    <property type="match status" value="1"/>
</dbReference>
<dbReference type="NCBIfam" id="NF000996">
    <property type="entry name" value="PRK00105.1"/>
    <property type="match status" value="1"/>
</dbReference>
<evidence type="ECO:0000256" key="9">
    <source>
        <dbReference type="ARBA" id="ARBA00047340"/>
    </source>
</evidence>
<evidence type="ECO:0000256" key="8">
    <source>
        <dbReference type="ARBA" id="ARBA00030686"/>
    </source>
</evidence>
<comment type="catalytic activity">
    <reaction evidence="9 10">
        <text>5,6-dimethylbenzimidazole + nicotinate beta-D-ribonucleotide = alpha-ribazole 5'-phosphate + nicotinate + H(+)</text>
        <dbReference type="Rhea" id="RHEA:11196"/>
        <dbReference type="ChEBI" id="CHEBI:15378"/>
        <dbReference type="ChEBI" id="CHEBI:15890"/>
        <dbReference type="ChEBI" id="CHEBI:32544"/>
        <dbReference type="ChEBI" id="CHEBI:57502"/>
        <dbReference type="ChEBI" id="CHEBI:57918"/>
        <dbReference type="EC" id="2.4.2.21"/>
    </reaction>
</comment>
<gene>
    <name evidence="10 11" type="primary">cobT</name>
    <name evidence="11" type="ORF">EJ104_11895</name>
</gene>
<dbReference type="Pfam" id="PF02277">
    <property type="entry name" value="DBI_PRT"/>
    <property type="match status" value="1"/>
</dbReference>
<dbReference type="OrthoDB" id="9781491at2"/>
<dbReference type="GO" id="GO:0008939">
    <property type="term" value="F:nicotinate-nucleotide-dimethylbenzimidazole phosphoribosyltransferase activity"/>
    <property type="evidence" value="ECO:0007669"/>
    <property type="project" value="UniProtKB-UniRule"/>
</dbReference>
<keyword evidence="7 10" id="KW-0808">Transferase</keyword>
<dbReference type="EC" id="2.4.2.21" evidence="3 10"/>
<sequence>MHPDIQALIDQIGPPDHAAVARAGARQVQLTKPAGSLGDLEPLSIRLAGVLGSERPELRGAAVLVAAADHGVAAEGVSAYPAEVTQAMVLNLLADTPAGRGGAAVNALARSAGVEVYLMDAGVATELPPHPALYRAAVRRGSRNLRHEAAMTPAERDALILAGAALARGAIEAGADLIVPGELGIGNTTSAAALTARLLNLSPQAVTGRGTGVDDGRLAHKVAVVGDALARTPVTAPLDALAELGGFEIAAMLGMMLQAAALRRVVVLDGFVEGSAALVGAGLSPHLPDYLFAAGECAEVGHAAQLQALGLRPLFRLGLRLGEGTGGVLAVPLLRAAAASLREMQTFSEAGVPS</sequence>
<evidence type="ECO:0000256" key="1">
    <source>
        <dbReference type="ARBA" id="ARBA00005049"/>
    </source>
</evidence>
<evidence type="ECO:0000256" key="4">
    <source>
        <dbReference type="ARBA" id="ARBA00015486"/>
    </source>
</evidence>
<evidence type="ECO:0000313" key="12">
    <source>
        <dbReference type="Proteomes" id="UP000277766"/>
    </source>
</evidence>
<comment type="function">
    <text evidence="10">Catalyzes the synthesis of alpha-ribazole-5'-phosphate from nicotinate mononucleotide (NAMN) and 5,6-dimethylbenzimidazole (DMB).</text>
</comment>
<dbReference type="GO" id="GO:0009236">
    <property type="term" value="P:cobalamin biosynthetic process"/>
    <property type="evidence" value="ECO:0007669"/>
    <property type="project" value="UniProtKB-UniRule"/>
</dbReference>
<dbReference type="UniPathway" id="UPA00061">
    <property type="reaction ID" value="UER00516"/>
</dbReference>